<dbReference type="AlphaFoldDB" id="A0ABD0Z954"/>
<dbReference type="SUPFAM" id="SSF56672">
    <property type="entry name" value="DNA/RNA polymerases"/>
    <property type="match status" value="1"/>
</dbReference>
<dbReference type="EMBL" id="JBANAX010000859">
    <property type="protein sequence ID" value="KAL1191224.1"/>
    <property type="molecule type" value="Genomic_DNA"/>
</dbReference>
<keyword evidence="3" id="KW-1185">Reference proteome</keyword>
<comment type="caution">
    <text evidence="2">The sequence shown here is derived from an EMBL/GenBank/DDBJ whole genome shotgun (WGS) entry which is preliminary data.</text>
</comment>
<dbReference type="InterPro" id="IPR043502">
    <property type="entry name" value="DNA/RNA_pol_sf"/>
</dbReference>
<evidence type="ECO:0000313" key="3">
    <source>
        <dbReference type="Proteomes" id="UP001558713"/>
    </source>
</evidence>
<gene>
    <name evidence="2" type="ORF">V5N11_014284</name>
</gene>
<dbReference type="PANTHER" id="PTHR11439:SF462">
    <property type="match status" value="1"/>
</dbReference>
<accession>A0ABD0Z954</accession>
<evidence type="ECO:0000313" key="2">
    <source>
        <dbReference type="EMBL" id="KAL1191224.1"/>
    </source>
</evidence>
<dbReference type="Proteomes" id="UP001558713">
    <property type="component" value="Unassembled WGS sequence"/>
</dbReference>
<evidence type="ECO:0000259" key="1">
    <source>
        <dbReference type="Pfam" id="PF07727"/>
    </source>
</evidence>
<dbReference type="PANTHER" id="PTHR11439">
    <property type="entry name" value="GAG-POL-RELATED RETROTRANSPOSON"/>
    <property type="match status" value="1"/>
</dbReference>
<protein>
    <submittedName>
        <fullName evidence="2">Retrovirus-related Pol polyprotein from transposon RE2</fullName>
    </submittedName>
</protein>
<organism evidence="2 3">
    <name type="scientific">Cardamine amara subsp. amara</name>
    <dbReference type="NCBI Taxonomy" id="228776"/>
    <lineage>
        <taxon>Eukaryota</taxon>
        <taxon>Viridiplantae</taxon>
        <taxon>Streptophyta</taxon>
        <taxon>Embryophyta</taxon>
        <taxon>Tracheophyta</taxon>
        <taxon>Spermatophyta</taxon>
        <taxon>Magnoliopsida</taxon>
        <taxon>eudicotyledons</taxon>
        <taxon>Gunneridae</taxon>
        <taxon>Pentapetalae</taxon>
        <taxon>rosids</taxon>
        <taxon>malvids</taxon>
        <taxon>Brassicales</taxon>
        <taxon>Brassicaceae</taxon>
        <taxon>Cardamineae</taxon>
        <taxon>Cardamine</taxon>
    </lineage>
</organism>
<reference evidence="2 3" key="1">
    <citation type="submission" date="2024-04" db="EMBL/GenBank/DDBJ databases">
        <title>Genome assembly C_amara_ONT_v2.</title>
        <authorList>
            <person name="Yant L."/>
            <person name="Moore C."/>
            <person name="Slenker M."/>
        </authorList>
    </citation>
    <scope>NUCLEOTIDE SEQUENCE [LARGE SCALE GENOMIC DNA]</scope>
    <source>
        <tissue evidence="2">Leaf</tissue>
    </source>
</reference>
<dbReference type="Pfam" id="PF07727">
    <property type="entry name" value="RVT_2"/>
    <property type="match status" value="1"/>
</dbReference>
<name>A0ABD0Z954_CARAN</name>
<feature type="domain" description="Reverse transcriptase Ty1/copia-type" evidence="1">
    <location>
        <begin position="3"/>
        <end position="181"/>
    </location>
</feature>
<dbReference type="InterPro" id="IPR013103">
    <property type="entry name" value="RVT_2"/>
</dbReference>
<proteinExistence type="predicted"/>
<sequence>MTTVRTLLEVAAAKDWPVHQMDVHNAFLHGDLDEEVYMQLPPGFRTNDKTQVCRLRKSLYGLQQAPRCWFSKLSTALKDYGFTQSVADYSLFTYAKGTQRIYVLVYVDDLILAADSLVFLDEFKTYLSDCFHMKDLGVLKYFLGIEVARNPSGFYLCQRKYAMDIITETGLSGVKLVAFPLDQNHKLALDKGKLMPDSERYRCLVGRLIYLANTRPDLAYSIHILTQFMKEPREAHWDAALRVVRYLKQNPGQGILLRSDSSLKLKVWCDADWGGCPLTRKSLTGWFIQLGDSPISWKTSKQDNVSMSSCEAEYRALSLTVREVLWLKNLLLDFDIYQTEPIIVHCDNMAAIQLSQNPVFHERTKHIERDCHFIRDEIIRGTVATQHVSSKNQLADILTKALGRKEFEAFKVKLGIYDLYAPT</sequence>
<dbReference type="CDD" id="cd09272">
    <property type="entry name" value="RNase_HI_RT_Ty1"/>
    <property type="match status" value="1"/>
</dbReference>